<dbReference type="InterPro" id="IPR035943">
    <property type="entry name" value="XisI-like_sf"/>
</dbReference>
<evidence type="ECO:0000313" key="2">
    <source>
        <dbReference type="Proteomes" id="UP000245124"/>
    </source>
</evidence>
<dbReference type="Pfam" id="PF08869">
    <property type="entry name" value="XisI"/>
    <property type="match status" value="1"/>
</dbReference>
<dbReference type="SUPFAM" id="SSF143847">
    <property type="entry name" value="XisI-like"/>
    <property type="match status" value="1"/>
</dbReference>
<dbReference type="Gene3D" id="3.30.310.110">
    <property type="entry name" value="XisI-like"/>
    <property type="match status" value="1"/>
</dbReference>
<accession>A0A2R5FWE5</accession>
<name>A0A2R5FWE5_NOSCO</name>
<evidence type="ECO:0000313" key="1">
    <source>
        <dbReference type="EMBL" id="GBG22389.1"/>
    </source>
</evidence>
<dbReference type="InterPro" id="IPR014968">
    <property type="entry name" value="XisI"/>
</dbReference>
<comment type="caution">
    <text evidence="1">The sequence shown here is derived from an EMBL/GenBank/DDBJ whole genome shotgun (WGS) entry which is preliminary data.</text>
</comment>
<proteinExistence type="predicted"/>
<dbReference type="OrthoDB" id="467081at2"/>
<gene>
    <name evidence="1" type="ORF">NIES4072_60970</name>
</gene>
<dbReference type="EMBL" id="BDUD01000001">
    <property type="protein sequence ID" value="GBG22389.1"/>
    <property type="molecule type" value="Genomic_DNA"/>
</dbReference>
<sequence>MANLQQYRQLICSILTEHTKIPYSYGNIQHETIFDREQDRYLVMILGREPVPELSPTATRRVHGCLIHIDIIDGKIWIQRDGTEEGLARELVKAGIPKDRIVLGFRSEELRKDSEFAIA</sequence>
<reference evidence="1 2" key="1">
    <citation type="submission" date="2017-06" db="EMBL/GenBank/DDBJ databases">
        <title>Genome sequencing of cyanobaciteial culture collection at National Institute for Environmental Studies (NIES).</title>
        <authorList>
            <person name="Hirose Y."/>
            <person name="Shimura Y."/>
            <person name="Fujisawa T."/>
            <person name="Nakamura Y."/>
            <person name="Kawachi M."/>
        </authorList>
    </citation>
    <scope>NUCLEOTIDE SEQUENCE [LARGE SCALE GENOMIC DNA]</scope>
    <source>
        <strain evidence="1 2">NIES-4072</strain>
    </source>
</reference>
<dbReference type="RefSeq" id="WP_109012137.1">
    <property type="nucleotide sequence ID" value="NZ_BDUD01000001.1"/>
</dbReference>
<dbReference type="AlphaFoldDB" id="A0A2R5FWE5"/>
<organism evidence="1 2">
    <name type="scientific">Nostoc commune NIES-4072</name>
    <dbReference type="NCBI Taxonomy" id="2005467"/>
    <lineage>
        <taxon>Bacteria</taxon>
        <taxon>Bacillati</taxon>
        <taxon>Cyanobacteriota</taxon>
        <taxon>Cyanophyceae</taxon>
        <taxon>Nostocales</taxon>
        <taxon>Nostocaceae</taxon>
        <taxon>Nostoc</taxon>
    </lineage>
</organism>
<keyword evidence="2" id="KW-1185">Reference proteome</keyword>
<dbReference type="CDD" id="cd16382">
    <property type="entry name" value="XisI-like"/>
    <property type="match status" value="1"/>
</dbReference>
<dbReference type="Proteomes" id="UP000245124">
    <property type="component" value="Unassembled WGS sequence"/>
</dbReference>
<protein>
    <submittedName>
        <fullName evidence="1">XisI protein</fullName>
    </submittedName>
</protein>